<organism evidence="2 3">
    <name type="scientific">Halorhabdus utahensis (strain DSM 12940 / JCM 11049 / AX-2)</name>
    <dbReference type="NCBI Taxonomy" id="519442"/>
    <lineage>
        <taxon>Archaea</taxon>
        <taxon>Methanobacteriati</taxon>
        <taxon>Methanobacteriota</taxon>
        <taxon>Stenosarchaea group</taxon>
        <taxon>Halobacteria</taxon>
        <taxon>Halobacteriales</taxon>
        <taxon>Haloarculaceae</taxon>
        <taxon>Halorhabdus</taxon>
    </lineage>
</organism>
<dbReference type="HOGENOM" id="CLU_103620_0_0_2"/>
<reference evidence="2 3" key="1">
    <citation type="journal article" date="2009" name="Stand. Genomic Sci.">
        <title>Complete genome sequence of Halorhabdus utahensis type strain (AX-2).</title>
        <authorList>
            <person name="Anderson I."/>
            <person name="Tindall B.J."/>
            <person name="Pomrenke H."/>
            <person name="Goker M."/>
            <person name="Lapidus A."/>
            <person name="Nolan M."/>
            <person name="Copeland A."/>
            <person name="Glavina Del Rio T."/>
            <person name="Chen F."/>
            <person name="Tice H."/>
            <person name="Cheng J.F."/>
            <person name="Lucas S."/>
            <person name="Chertkov O."/>
            <person name="Bruce D."/>
            <person name="Brettin T."/>
            <person name="Detter J.C."/>
            <person name="Han C."/>
            <person name="Goodwin L."/>
            <person name="Land M."/>
            <person name="Hauser L."/>
            <person name="Chang Y.J."/>
            <person name="Jeffries C.D."/>
            <person name="Pitluck S."/>
            <person name="Pati A."/>
            <person name="Mavromatis K."/>
            <person name="Ivanova N."/>
            <person name="Ovchinnikova G."/>
            <person name="Chen A."/>
            <person name="Palaniappan K."/>
            <person name="Chain P."/>
            <person name="Rohde M."/>
            <person name="Bristow J."/>
            <person name="Eisen J.A."/>
            <person name="Markowitz V."/>
            <person name="Hugenholtz P."/>
            <person name="Kyrpides N.C."/>
            <person name="Klenk H.P."/>
        </authorList>
    </citation>
    <scope>NUCLEOTIDE SEQUENCE [LARGE SCALE GENOMIC DNA]</scope>
    <source>
        <strain evidence="3">DSM 12940 / JCM 11049 / AX-2</strain>
    </source>
</reference>
<evidence type="ECO:0000313" key="2">
    <source>
        <dbReference type="EMBL" id="ACV12741.1"/>
    </source>
</evidence>
<sequence length="250" mass="27113">MDRLASCYFCGVAVDAPLEEYPVVPRDLRPSVENQQTVVLCPECRRKLSTIVDSVAAAATDPDQTTLAGNSPDAVTSESADAAEDIEQPTEAIESTDDRPADSSLIEGFGHDDEPSLIEVEGTPEDDEPTAGDVLSNEDQREETPDADDSKGGDADTADTVESDDTDDEDAADTGDATEETPAQDFDRSSYNRVVRLLQNRDFPLEIEEITTIAGSAYEIERRETEAIIDALVDRGVIDRDGSQLRRPED</sequence>
<evidence type="ECO:0000256" key="1">
    <source>
        <dbReference type="SAM" id="MobiDB-lite"/>
    </source>
</evidence>
<keyword evidence="3" id="KW-1185">Reference proteome</keyword>
<gene>
    <name evidence="2" type="ordered locus">Huta_2579</name>
</gene>
<dbReference type="eggNOG" id="arCOG07780">
    <property type="taxonomic scope" value="Archaea"/>
</dbReference>
<feature type="region of interest" description="Disordered" evidence="1">
    <location>
        <begin position="62"/>
        <end position="191"/>
    </location>
</feature>
<proteinExistence type="predicted"/>
<dbReference type="RefSeq" id="WP_015790304.1">
    <property type="nucleotide sequence ID" value="NC_013158.1"/>
</dbReference>
<dbReference type="KEGG" id="hut:Huta_2579"/>
<dbReference type="Proteomes" id="UP000002071">
    <property type="component" value="Chromosome"/>
</dbReference>
<name>C7NPI6_HALUD</name>
<dbReference type="STRING" id="519442.Huta_2579"/>
<dbReference type="GeneID" id="8384884"/>
<evidence type="ECO:0000313" key="3">
    <source>
        <dbReference type="Proteomes" id="UP000002071"/>
    </source>
</evidence>
<feature type="compositionally biased region" description="Acidic residues" evidence="1">
    <location>
        <begin position="156"/>
        <end position="179"/>
    </location>
</feature>
<feature type="compositionally biased region" description="Polar residues" evidence="1">
    <location>
        <begin position="62"/>
        <end position="79"/>
    </location>
</feature>
<dbReference type="OrthoDB" id="204261at2157"/>
<dbReference type="AlphaFoldDB" id="C7NPI6"/>
<dbReference type="EMBL" id="CP001687">
    <property type="protein sequence ID" value="ACV12741.1"/>
    <property type="molecule type" value="Genomic_DNA"/>
</dbReference>
<accession>C7NPI6</accession>
<protein>
    <submittedName>
        <fullName evidence="2">Uncharacterized protein</fullName>
    </submittedName>
</protein>
<feature type="compositionally biased region" description="Basic and acidic residues" evidence="1">
    <location>
        <begin position="138"/>
        <end position="154"/>
    </location>
</feature>